<reference evidence="3 4" key="1">
    <citation type="submission" date="2020-08" db="EMBL/GenBank/DDBJ databases">
        <authorList>
            <person name="Hejnol A."/>
        </authorList>
    </citation>
    <scope>NUCLEOTIDE SEQUENCE [LARGE SCALE GENOMIC DNA]</scope>
</reference>
<evidence type="ECO:0000313" key="4">
    <source>
        <dbReference type="Proteomes" id="UP000549394"/>
    </source>
</evidence>
<dbReference type="AlphaFoldDB" id="A0A7I8WC41"/>
<comment type="caution">
    <text evidence="3">The sequence shown here is derived from an EMBL/GenBank/DDBJ whole genome shotgun (WGS) entry which is preliminary data.</text>
</comment>
<proteinExistence type="predicted"/>
<feature type="transmembrane region" description="Helical" evidence="1">
    <location>
        <begin position="142"/>
        <end position="168"/>
    </location>
</feature>
<organism evidence="3 4">
    <name type="scientific">Dimorphilus gyrociliatus</name>
    <dbReference type="NCBI Taxonomy" id="2664684"/>
    <lineage>
        <taxon>Eukaryota</taxon>
        <taxon>Metazoa</taxon>
        <taxon>Spiralia</taxon>
        <taxon>Lophotrochozoa</taxon>
        <taxon>Annelida</taxon>
        <taxon>Polychaeta</taxon>
        <taxon>Polychaeta incertae sedis</taxon>
        <taxon>Dinophilidae</taxon>
        <taxon>Dimorphilus</taxon>
    </lineage>
</organism>
<feature type="chain" id="PRO_5029789176" evidence="2">
    <location>
        <begin position="19"/>
        <end position="220"/>
    </location>
</feature>
<name>A0A7I8WC41_9ANNE</name>
<keyword evidence="4" id="KW-1185">Reference proteome</keyword>
<evidence type="ECO:0000256" key="2">
    <source>
        <dbReference type="SAM" id="SignalP"/>
    </source>
</evidence>
<evidence type="ECO:0000313" key="3">
    <source>
        <dbReference type="EMBL" id="CAD5125705.1"/>
    </source>
</evidence>
<keyword evidence="1" id="KW-0472">Membrane</keyword>
<feature type="signal peptide" evidence="2">
    <location>
        <begin position="1"/>
        <end position="18"/>
    </location>
</feature>
<evidence type="ECO:0000256" key="1">
    <source>
        <dbReference type="SAM" id="Phobius"/>
    </source>
</evidence>
<keyword evidence="1" id="KW-1133">Transmembrane helix</keyword>
<protein>
    <submittedName>
        <fullName evidence="3">DgyrCDS13911</fullName>
    </submittedName>
</protein>
<keyword evidence="2" id="KW-0732">Signal</keyword>
<accession>A0A7I8WC41</accession>
<sequence length="220" mass="25390">MILLKILILFSSAYSTISLRYCCIEQKKTVKLELLHNEKTVYSIQGNTENELTVPAYERLIKRQIWNNQICISLKFRGRFANERDIKCLIKAVGEYNIQKLKDKEEFKTISSSTVPMVKESLDRVGDEKNNNNNKWNNNAQFLLQIGTLMAVALLGFIIIIISALFWCSLRKILLRKNSWDTNQNVLQSSPDFLPSYDKAVTESKNTWTVHAVRGILNEI</sequence>
<dbReference type="EMBL" id="CAJFCJ010000028">
    <property type="protein sequence ID" value="CAD5125705.1"/>
    <property type="molecule type" value="Genomic_DNA"/>
</dbReference>
<dbReference type="Proteomes" id="UP000549394">
    <property type="component" value="Unassembled WGS sequence"/>
</dbReference>
<keyword evidence="1" id="KW-0812">Transmembrane</keyword>
<gene>
    <name evidence="3" type="ORF">DGYR_LOCUS13044</name>
</gene>